<organism evidence="1">
    <name type="scientific">Streptomyces sp. R08</name>
    <dbReference type="NCBI Taxonomy" id="3238624"/>
    <lineage>
        <taxon>Bacteria</taxon>
        <taxon>Bacillati</taxon>
        <taxon>Actinomycetota</taxon>
        <taxon>Actinomycetes</taxon>
        <taxon>Kitasatosporales</taxon>
        <taxon>Streptomycetaceae</taxon>
        <taxon>Streptomyces</taxon>
    </lineage>
</organism>
<proteinExistence type="predicted"/>
<protein>
    <submittedName>
        <fullName evidence="1">Uncharacterized protein</fullName>
    </submittedName>
</protein>
<dbReference type="EMBL" id="CP163431">
    <property type="protein sequence ID" value="XDP99234.1"/>
    <property type="molecule type" value="Genomic_DNA"/>
</dbReference>
<dbReference type="SUPFAM" id="SSF47598">
    <property type="entry name" value="Ribbon-helix-helix"/>
    <property type="match status" value="1"/>
</dbReference>
<dbReference type="RefSeq" id="WP_369186407.1">
    <property type="nucleotide sequence ID" value="NZ_CP163431.1"/>
</dbReference>
<dbReference type="InterPro" id="IPR010985">
    <property type="entry name" value="Ribbon_hlx_hlx"/>
</dbReference>
<name>A0AB39LZN1_9ACTN</name>
<dbReference type="GO" id="GO:0006355">
    <property type="term" value="P:regulation of DNA-templated transcription"/>
    <property type="evidence" value="ECO:0007669"/>
    <property type="project" value="InterPro"/>
</dbReference>
<gene>
    <name evidence="1" type="ORF">AB5J58_03120</name>
</gene>
<dbReference type="AlphaFoldDB" id="A0AB39LZN1"/>
<accession>A0AB39LZN1</accession>
<sequence length="74" mass="7799">MPQPTSQHPDQPQPGLDPALQQALDDLADATGRPPEALARDAVARYLEEAGAPVRAAAGRLAVAHAQLLRRLGE</sequence>
<reference evidence="1" key="1">
    <citation type="submission" date="2024-07" db="EMBL/GenBank/DDBJ databases">
        <authorList>
            <person name="Yu S.T."/>
        </authorList>
    </citation>
    <scope>NUCLEOTIDE SEQUENCE</scope>
    <source>
        <strain evidence="1">R08</strain>
    </source>
</reference>
<evidence type="ECO:0000313" key="1">
    <source>
        <dbReference type="EMBL" id="XDP99234.1"/>
    </source>
</evidence>